<evidence type="ECO:0000313" key="4">
    <source>
        <dbReference type="Proteomes" id="UP000198981"/>
    </source>
</evidence>
<dbReference type="SMART" id="SM00903">
    <property type="entry name" value="Flavin_Reduct"/>
    <property type="match status" value="1"/>
</dbReference>
<dbReference type="RefSeq" id="WP_092805858.1">
    <property type="nucleotide sequence ID" value="NZ_FMUH01000005.1"/>
</dbReference>
<dbReference type="InterPro" id="IPR002563">
    <property type="entry name" value="Flavin_Rdtase-like_dom"/>
</dbReference>
<dbReference type="GO" id="GO:0010181">
    <property type="term" value="F:FMN binding"/>
    <property type="evidence" value="ECO:0007669"/>
    <property type="project" value="InterPro"/>
</dbReference>
<dbReference type="InterPro" id="IPR050268">
    <property type="entry name" value="NADH-dep_flavin_reductase"/>
</dbReference>
<dbReference type="AlphaFoldDB" id="A0A1G4YM79"/>
<evidence type="ECO:0000259" key="2">
    <source>
        <dbReference type="SMART" id="SM00903"/>
    </source>
</evidence>
<dbReference type="InterPro" id="IPR012349">
    <property type="entry name" value="Split_barrel_FMN-bd"/>
</dbReference>
<feature type="domain" description="Flavin reductase like" evidence="2">
    <location>
        <begin position="17"/>
        <end position="164"/>
    </location>
</feature>
<dbReference type="GO" id="GO:0042602">
    <property type="term" value="F:riboflavin reductase (NADPH) activity"/>
    <property type="evidence" value="ECO:0007669"/>
    <property type="project" value="TreeGrafter"/>
</dbReference>
<dbReference type="PANTHER" id="PTHR30466:SF1">
    <property type="entry name" value="FMN REDUCTASE (NADH) RUTF"/>
    <property type="match status" value="1"/>
</dbReference>
<protein>
    <submittedName>
        <fullName evidence="3">Flavin reductase (NADH)</fullName>
    </submittedName>
</protein>
<dbReference type="PANTHER" id="PTHR30466">
    <property type="entry name" value="FLAVIN REDUCTASE"/>
    <property type="match status" value="1"/>
</dbReference>
<keyword evidence="1" id="KW-0560">Oxidoreductase</keyword>
<reference evidence="4" key="1">
    <citation type="submission" date="2016-10" db="EMBL/GenBank/DDBJ databases">
        <authorList>
            <person name="Varghese N."/>
            <person name="Submissions S."/>
        </authorList>
    </citation>
    <scope>NUCLEOTIDE SEQUENCE [LARGE SCALE GENOMIC DNA]</scope>
    <source>
        <strain evidence="4">DSM 45722</strain>
    </source>
</reference>
<keyword evidence="4" id="KW-1185">Reference proteome</keyword>
<dbReference type="STRING" id="1960309.SAMN03159343_3080"/>
<evidence type="ECO:0000313" key="3">
    <source>
        <dbReference type="EMBL" id="SCX54455.1"/>
    </source>
</evidence>
<organism evidence="3 4">
    <name type="scientific">Klenkia marina</name>
    <dbReference type="NCBI Taxonomy" id="1960309"/>
    <lineage>
        <taxon>Bacteria</taxon>
        <taxon>Bacillati</taxon>
        <taxon>Actinomycetota</taxon>
        <taxon>Actinomycetes</taxon>
        <taxon>Geodermatophilales</taxon>
        <taxon>Geodermatophilaceae</taxon>
        <taxon>Klenkia</taxon>
    </lineage>
</organism>
<evidence type="ECO:0000256" key="1">
    <source>
        <dbReference type="ARBA" id="ARBA00023002"/>
    </source>
</evidence>
<sequence length="173" mass="18610">MSTATVTPEQQAFRGAMAHLSAAVNVVTTDGPGGRAGITVSAVCSVTDSPPTVLVCVNQSSYTHDIFRRNGRICVNVLGAEHEELAMHFAGATKIPMEERFGWQIWDHDTAEVPILRDALVALVGRITGHTVRGSHSVLFVAVERTVVRDDTAGLVYFQRQFHRLGGPTATTA</sequence>
<dbReference type="Proteomes" id="UP000198981">
    <property type="component" value="Unassembled WGS sequence"/>
</dbReference>
<name>A0A1G4YM79_9ACTN</name>
<accession>A0A1G4YM79</accession>
<proteinExistence type="predicted"/>
<dbReference type="OrthoDB" id="6401628at2"/>
<dbReference type="GO" id="GO:0006208">
    <property type="term" value="P:pyrimidine nucleobase catabolic process"/>
    <property type="evidence" value="ECO:0007669"/>
    <property type="project" value="TreeGrafter"/>
</dbReference>
<dbReference type="Gene3D" id="2.30.110.10">
    <property type="entry name" value="Electron Transport, Fmn-binding Protein, Chain A"/>
    <property type="match status" value="1"/>
</dbReference>
<dbReference type="EMBL" id="FMUH01000005">
    <property type="protein sequence ID" value="SCX54455.1"/>
    <property type="molecule type" value="Genomic_DNA"/>
</dbReference>
<gene>
    <name evidence="3" type="ORF">SAMN03159343_3080</name>
</gene>
<dbReference type="Pfam" id="PF01613">
    <property type="entry name" value="Flavin_Reduct"/>
    <property type="match status" value="1"/>
</dbReference>
<dbReference type="SUPFAM" id="SSF50475">
    <property type="entry name" value="FMN-binding split barrel"/>
    <property type="match status" value="1"/>
</dbReference>